<dbReference type="PANTHER" id="PTHR43674">
    <property type="entry name" value="NITRILASE C965.09-RELATED"/>
    <property type="match status" value="1"/>
</dbReference>
<dbReference type="InterPro" id="IPR050345">
    <property type="entry name" value="Aliph_Amidase/BUP"/>
</dbReference>
<dbReference type="GO" id="GO:0016811">
    <property type="term" value="F:hydrolase activity, acting on carbon-nitrogen (but not peptide) bonds, in linear amides"/>
    <property type="evidence" value="ECO:0007669"/>
    <property type="project" value="TreeGrafter"/>
</dbReference>
<dbReference type="PROSITE" id="PS50263">
    <property type="entry name" value="CN_HYDROLASE"/>
    <property type="match status" value="1"/>
</dbReference>
<dbReference type="EMBL" id="MCGT01000024">
    <property type="protein sequence ID" value="ORX50214.1"/>
    <property type="molecule type" value="Genomic_DNA"/>
</dbReference>
<dbReference type="InterPro" id="IPR003010">
    <property type="entry name" value="C-N_Hydrolase"/>
</dbReference>
<gene>
    <name evidence="3" type="ORF">DM01DRAFT_321828</name>
</gene>
<dbReference type="STRING" id="101127.A0A1X2GC12"/>
<dbReference type="Proteomes" id="UP000242146">
    <property type="component" value="Unassembled WGS sequence"/>
</dbReference>
<feature type="domain" description="CN hydrolase" evidence="2">
    <location>
        <begin position="3"/>
        <end position="252"/>
    </location>
</feature>
<reference evidence="3 4" key="1">
    <citation type="submission" date="2016-07" db="EMBL/GenBank/DDBJ databases">
        <title>Pervasive Adenine N6-methylation of Active Genes in Fungi.</title>
        <authorList>
            <consortium name="DOE Joint Genome Institute"/>
            <person name="Mondo S.J."/>
            <person name="Dannebaum R.O."/>
            <person name="Kuo R.C."/>
            <person name="Labutti K."/>
            <person name="Haridas S."/>
            <person name="Kuo A."/>
            <person name="Salamov A."/>
            <person name="Ahrendt S.R."/>
            <person name="Lipzen A."/>
            <person name="Sullivan W."/>
            <person name="Andreopoulos W.B."/>
            <person name="Clum A."/>
            <person name="Lindquist E."/>
            <person name="Daum C."/>
            <person name="Ramamoorthy G.K."/>
            <person name="Gryganskyi A."/>
            <person name="Culley D."/>
            <person name="Magnuson J.K."/>
            <person name="James T.Y."/>
            <person name="O'Malley M.A."/>
            <person name="Stajich J.E."/>
            <person name="Spatafora J.W."/>
            <person name="Visel A."/>
            <person name="Grigoriev I.V."/>
        </authorList>
    </citation>
    <scope>NUCLEOTIDE SEQUENCE [LARGE SCALE GENOMIC DNA]</scope>
    <source>
        <strain evidence="3 4">NRRL 3301</strain>
    </source>
</reference>
<accession>A0A1X2GC12</accession>
<keyword evidence="4" id="KW-1185">Reference proteome</keyword>
<dbReference type="AlphaFoldDB" id="A0A1X2GC12"/>
<dbReference type="OrthoDB" id="412018at2759"/>
<name>A0A1X2GC12_9FUNG</name>
<dbReference type="Pfam" id="PF00795">
    <property type="entry name" value="CN_hydrolase"/>
    <property type="match status" value="1"/>
</dbReference>
<evidence type="ECO:0000313" key="4">
    <source>
        <dbReference type="Proteomes" id="UP000242146"/>
    </source>
</evidence>
<organism evidence="3 4">
    <name type="scientific">Hesseltinella vesiculosa</name>
    <dbReference type="NCBI Taxonomy" id="101127"/>
    <lineage>
        <taxon>Eukaryota</taxon>
        <taxon>Fungi</taxon>
        <taxon>Fungi incertae sedis</taxon>
        <taxon>Mucoromycota</taxon>
        <taxon>Mucoromycotina</taxon>
        <taxon>Mucoromycetes</taxon>
        <taxon>Mucorales</taxon>
        <taxon>Cunninghamellaceae</taxon>
        <taxon>Hesseltinella</taxon>
    </lineage>
</organism>
<dbReference type="InterPro" id="IPR036526">
    <property type="entry name" value="C-N_Hydrolase_sf"/>
</dbReference>
<dbReference type="SUPFAM" id="SSF56317">
    <property type="entry name" value="Carbon-nitrogen hydrolase"/>
    <property type="match status" value="1"/>
</dbReference>
<dbReference type="Gene3D" id="3.60.110.10">
    <property type="entry name" value="Carbon-nitrogen hydrolase"/>
    <property type="match status" value="1"/>
</dbReference>
<proteinExistence type="predicted"/>
<comment type="caution">
    <text evidence="3">The sequence shown here is derived from an EMBL/GenBank/DDBJ whole genome shotgun (WGS) entry which is preliminary data.</text>
</comment>
<evidence type="ECO:0000313" key="3">
    <source>
        <dbReference type="EMBL" id="ORX50214.1"/>
    </source>
</evidence>
<dbReference type="PANTHER" id="PTHR43674:SF16">
    <property type="entry name" value="CARBON-NITROGEN FAMILY, PUTATIVE (AFU_ORTHOLOGUE AFUA_5G02350)-RELATED"/>
    <property type="match status" value="1"/>
</dbReference>
<keyword evidence="1 3" id="KW-0378">Hydrolase</keyword>
<dbReference type="CDD" id="cd07197">
    <property type="entry name" value="nitrilase"/>
    <property type="match status" value="1"/>
</dbReference>
<sequence length="278" mass="31531">MSMRVACVQFCHHPSDVEENFTRVEDYIRQASEDNVDLIVFPECFLGYSKIPDPLPRLGTLAKTYALDIVTGTYLYVDPESGKRYNRASYIDKDGEVLMSYDKVHLWHGERGFIEPGKQFPTVVNRFGIRVGLLICWDLTFADGFSNMVLDQGAQLVVIPAMWSYEDAGEVGQAWNHDSEVALIDSMTVARAFEFQVPVVFCNMAAARSKEELPVDKEDTECGHSQISMPFKGSLIKANHNHEALLAYDIPVAQITKDAEEHYKIRADWLERPKKTNE</sequence>
<evidence type="ECO:0000259" key="2">
    <source>
        <dbReference type="PROSITE" id="PS50263"/>
    </source>
</evidence>
<protein>
    <submittedName>
        <fullName evidence="3">Carbon-nitrogen hydrolase</fullName>
    </submittedName>
</protein>
<evidence type="ECO:0000256" key="1">
    <source>
        <dbReference type="ARBA" id="ARBA00022801"/>
    </source>
</evidence>